<keyword evidence="2" id="KW-1185">Reference proteome</keyword>
<dbReference type="AlphaFoldDB" id="A0A922HXR2"/>
<reference evidence="1" key="2">
    <citation type="journal article" date="2022" name="Res Sq">
        <title>Comparative Genomics Reveals Insights into the Divergent Evolution of Astigmatic Mites and Household Pest Adaptations.</title>
        <authorList>
            <person name="Xiong Q."/>
            <person name="Wan A.T.-Y."/>
            <person name="Liu X.-Y."/>
            <person name="Fung C.S.-H."/>
            <person name="Xiao X."/>
            <person name="Malainual N."/>
            <person name="Hou J."/>
            <person name="Wang L."/>
            <person name="Wang M."/>
            <person name="Yang K."/>
            <person name="Cui Y."/>
            <person name="Leung E."/>
            <person name="Nong W."/>
            <person name="Shin S.-K."/>
            <person name="Au S."/>
            <person name="Jeong K.Y."/>
            <person name="Chew F.T."/>
            <person name="Hui J."/>
            <person name="Leung T.F."/>
            <person name="Tungtrongchitr A."/>
            <person name="Zhong N."/>
            <person name="Liu Z."/>
            <person name="Tsui S."/>
        </authorList>
    </citation>
    <scope>NUCLEOTIDE SEQUENCE</scope>
    <source>
        <strain evidence="1">Derf</strain>
        <tissue evidence="1">Whole organism</tissue>
    </source>
</reference>
<organism evidence="1 2">
    <name type="scientific">Dermatophagoides farinae</name>
    <name type="common">American house dust mite</name>
    <dbReference type="NCBI Taxonomy" id="6954"/>
    <lineage>
        <taxon>Eukaryota</taxon>
        <taxon>Metazoa</taxon>
        <taxon>Ecdysozoa</taxon>
        <taxon>Arthropoda</taxon>
        <taxon>Chelicerata</taxon>
        <taxon>Arachnida</taxon>
        <taxon>Acari</taxon>
        <taxon>Acariformes</taxon>
        <taxon>Sarcoptiformes</taxon>
        <taxon>Astigmata</taxon>
        <taxon>Psoroptidia</taxon>
        <taxon>Analgoidea</taxon>
        <taxon>Pyroglyphidae</taxon>
        <taxon>Dermatophagoidinae</taxon>
        <taxon>Dermatophagoides</taxon>
    </lineage>
</organism>
<accession>A0A922HXR2</accession>
<sequence length="74" mass="8605">MFNSEFNRINIVDDGDDVVVQEGFESNDRNIRFMFLLITRLLTFAIDEDFITIIDDELFDDEGVGDGNKLQQQQ</sequence>
<name>A0A922HXR2_DERFA</name>
<gene>
    <name evidence="1" type="ORF">DERF_006741</name>
</gene>
<comment type="caution">
    <text evidence="1">The sequence shown here is derived from an EMBL/GenBank/DDBJ whole genome shotgun (WGS) entry which is preliminary data.</text>
</comment>
<evidence type="ECO:0000313" key="2">
    <source>
        <dbReference type="Proteomes" id="UP000790347"/>
    </source>
</evidence>
<dbReference type="Proteomes" id="UP000790347">
    <property type="component" value="Unassembled WGS sequence"/>
</dbReference>
<evidence type="ECO:0000313" key="1">
    <source>
        <dbReference type="EMBL" id="KAH9515973.1"/>
    </source>
</evidence>
<proteinExistence type="predicted"/>
<dbReference type="EMBL" id="ASGP02000003">
    <property type="protein sequence ID" value="KAH9515973.1"/>
    <property type="molecule type" value="Genomic_DNA"/>
</dbReference>
<protein>
    <submittedName>
        <fullName evidence="1">Uncharacterized protein</fullName>
    </submittedName>
</protein>
<reference evidence="1" key="1">
    <citation type="submission" date="2013-05" db="EMBL/GenBank/DDBJ databases">
        <authorList>
            <person name="Yim A.K.Y."/>
            <person name="Chan T.F."/>
            <person name="Ji K.M."/>
            <person name="Liu X.Y."/>
            <person name="Zhou J.W."/>
            <person name="Li R.Q."/>
            <person name="Yang K.Y."/>
            <person name="Li J."/>
            <person name="Li M."/>
            <person name="Law P.T.W."/>
            <person name="Wu Y.L."/>
            <person name="Cai Z.L."/>
            <person name="Qin H."/>
            <person name="Bao Y."/>
            <person name="Leung R.K.K."/>
            <person name="Ng P.K.S."/>
            <person name="Zou J."/>
            <person name="Zhong X.J."/>
            <person name="Ran P.X."/>
            <person name="Zhong N.S."/>
            <person name="Liu Z.G."/>
            <person name="Tsui S.K.W."/>
        </authorList>
    </citation>
    <scope>NUCLEOTIDE SEQUENCE</scope>
    <source>
        <strain evidence="1">Derf</strain>
        <tissue evidence="1">Whole organism</tissue>
    </source>
</reference>